<evidence type="ECO:0000313" key="7">
    <source>
        <dbReference type="Proteomes" id="UP000325211"/>
    </source>
</evidence>
<evidence type="ECO:0000256" key="1">
    <source>
        <dbReference type="ARBA" id="ARBA00022598"/>
    </source>
</evidence>
<dbReference type="PANTHER" id="PTHR36510:SF1">
    <property type="entry name" value="GLUTAMATE--CYSTEINE LIGASE 2-RELATED"/>
    <property type="match status" value="1"/>
</dbReference>
<proteinExistence type="inferred from homology"/>
<keyword evidence="3 5" id="KW-0067">ATP-binding</keyword>
<name>A0A5P2D972_STRVZ</name>
<evidence type="ECO:0000256" key="5">
    <source>
        <dbReference type="HAMAP-Rule" id="MF_01609"/>
    </source>
</evidence>
<dbReference type="GO" id="GO:0004357">
    <property type="term" value="F:glutamate-cysteine ligase activity"/>
    <property type="evidence" value="ECO:0007669"/>
    <property type="project" value="UniProtKB-EC"/>
</dbReference>
<dbReference type="PANTHER" id="PTHR36510">
    <property type="entry name" value="GLUTAMATE--CYSTEINE LIGASE 2-RELATED"/>
    <property type="match status" value="1"/>
</dbReference>
<dbReference type="Gene3D" id="3.30.590.20">
    <property type="match status" value="1"/>
</dbReference>
<dbReference type="GO" id="GO:0042398">
    <property type="term" value="P:modified amino acid biosynthetic process"/>
    <property type="evidence" value="ECO:0007669"/>
    <property type="project" value="InterPro"/>
</dbReference>
<accession>A0A5P2D972</accession>
<evidence type="ECO:0000313" key="6">
    <source>
        <dbReference type="EMBL" id="QES51704.1"/>
    </source>
</evidence>
<dbReference type="AlphaFoldDB" id="A0A5P2D972"/>
<comment type="function">
    <text evidence="5">ATP-dependent carboxylate-amine ligase which exhibits weak glutamate--cysteine ligase activity.</text>
</comment>
<dbReference type="Pfam" id="PF04107">
    <property type="entry name" value="GCS2"/>
    <property type="match status" value="1"/>
</dbReference>
<dbReference type="EMBL" id="CP029190">
    <property type="protein sequence ID" value="QES51704.1"/>
    <property type="molecule type" value="Genomic_DNA"/>
</dbReference>
<dbReference type="HAMAP" id="MF_01609">
    <property type="entry name" value="Glu_cys_ligase_2"/>
    <property type="match status" value="1"/>
</dbReference>
<gene>
    <name evidence="6" type="ORF">DEJ50_31485</name>
</gene>
<protein>
    <recommendedName>
        <fullName evidence="5">Putative glutamate--cysteine ligase 2</fullName>
        <ecNumber evidence="5">6.3.2.2</ecNumber>
    </recommendedName>
    <alternativeName>
        <fullName evidence="5">Gamma-glutamylcysteine synthetase 2</fullName>
        <shortName evidence="5">GCS 2</shortName>
        <shortName evidence="5">Gamma-GCS 2</shortName>
    </alternativeName>
</protein>
<dbReference type="InterPro" id="IPR050141">
    <property type="entry name" value="GCL_type2/YbdK_subfam"/>
</dbReference>
<dbReference type="EC" id="6.3.2.2" evidence="5"/>
<reference evidence="6 7" key="1">
    <citation type="submission" date="2018-05" db="EMBL/GenBank/DDBJ databases">
        <title>Streptomyces venezuelae.</title>
        <authorList>
            <person name="Kim W."/>
            <person name="Lee N."/>
            <person name="Cho B.-K."/>
        </authorList>
    </citation>
    <scope>NUCLEOTIDE SEQUENCE [LARGE SCALE GENOMIC DNA]</scope>
    <source>
        <strain evidence="6 7">ATCC 21782</strain>
    </source>
</reference>
<dbReference type="Proteomes" id="UP000325211">
    <property type="component" value="Chromosome"/>
</dbReference>
<dbReference type="RefSeq" id="WP_150211449.1">
    <property type="nucleotide sequence ID" value="NZ_CP029190.1"/>
</dbReference>
<dbReference type="NCBIfam" id="NF010041">
    <property type="entry name" value="PRK13517.1-1"/>
    <property type="match status" value="1"/>
</dbReference>
<dbReference type="InterPro" id="IPR011793">
    <property type="entry name" value="YbdK"/>
</dbReference>
<evidence type="ECO:0000256" key="2">
    <source>
        <dbReference type="ARBA" id="ARBA00022741"/>
    </source>
</evidence>
<keyword evidence="1 5" id="KW-0436">Ligase</keyword>
<dbReference type="InterPro" id="IPR014746">
    <property type="entry name" value="Gln_synth/guanido_kin_cat_dom"/>
</dbReference>
<comment type="similarity">
    <text evidence="5">Belongs to the glutamate--cysteine ligase type 2 family. YbdK subfamily.</text>
</comment>
<dbReference type="OrthoDB" id="9803842at2"/>
<dbReference type="SUPFAM" id="SSF55931">
    <property type="entry name" value="Glutamine synthetase/guanido kinase"/>
    <property type="match status" value="1"/>
</dbReference>
<sequence length="385" mass="41063">MALTAPQRGAVEQALTRPATPQLTMGVEEEFLLVDRRSRAPAGRAPRVIDAARPLLGMQVQREFFTVQVEACTAPTASLTAIREELARNRAVLRAAAAGEDCLLVASGTAVIPSDGPLTVTEGARYQRMSTRYAAVLGARDRVVCGCHVHIGVTCRAQALALANHLRPWLPVLQSIAANSPYSRGRDTGYASRRAVDHARWPTVGPAPVLDEDSYERLANALVRGGTLLDRAMIYWYARPSEHVPTVEIRVADSNADIEVTVLLAALVRGLATALLPEADRGGPPPVPPCELLCAAHRQAARHGLEGAGLDLATGLHVPAWHLVDRLLVRAAPGLEAAGDLARVAGLLDRLRTTGTGAARQREAFRRHGRLSDVVDGLARTTAAA</sequence>
<keyword evidence="2 5" id="KW-0547">Nucleotide-binding</keyword>
<comment type="catalytic activity">
    <reaction evidence="4 5">
        <text>L-cysteine + L-glutamate + ATP = gamma-L-glutamyl-L-cysteine + ADP + phosphate + H(+)</text>
        <dbReference type="Rhea" id="RHEA:13285"/>
        <dbReference type="ChEBI" id="CHEBI:15378"/>
        <dbReference type="ChEBI" id="CHEBI:29985"/>
        <dbReference type="ChEBI" id="CHEBI:30616"/>
        <dbReference type="ChEBI" id="CHEBI:35235"/>
        <dbReference type="ChEBI" id="CHEBI:43474"/>
        <dbReference type="ChEBI" id="CHEBI:58173"/>
        <dbReference type="ChEBI" id="CHEBI:456216"/>
        <dbReference type="EC" id="6.3.2.2"/>
    </reaction>
</comment>
<dbReference type="InterPro" id="IPR006336">
    <property type="entry name" value="GCS2"/>
</dbReference>
<evidence type="ECO:0000256" key="3">
    <source>
        <dbReference type="ARBA" id="ARBA00022840"/>
    </source>
</evidence>
<organism evidence="6 7">
    <name type="scientific">Streptomyces venezuelae</name>
    <dbReference type="NCBI Taxonomy" id="54571"/>
    <lineage>
        <taxon>Bacteria</taxon>
        <taxon>Bacillati</taxon>
        <taxon>Actinomycetota</taxon>
        <taxon>Actinomycetes</taxon>
        <taxon>Kitasatosporales</taxon>
        <taxon>Streptomycetaceae</taxon>
        <taxon>Streptomyces</taxon>
    </lineage>
</organism>
<evidence type="ECO:0000256" key="4">
    <source>
        <dbReference type="ARBA" id="ARBA00048819"/>
    </source>
</evidence>
<dbReference type="GO" id="GO:0005524">
    <property type="term" value="F:ATP binding"/>
    <property type="evidence" value="ECO:0007669"/>
    <property type="project" value="UniProtKB-KW"/>
</dbReference>
<dbReference type="NCBIfam" id="TIGR02050">
    <property type="entry name" value="gshA_cyan_rel"/>
    <property type="match status" value="1"/>
</dbReference>